<evidence type="ECO:0000259" key="2">
    <source>
        <dbReference type="Pfam" id="PF20493"/>
    </source>
</evidence>
<dbReference type="Pfam" id="PF20493">
    <property type="entry name" value="WD-like_fungi"/>
    <property type="match status" value="1"/>
</dbReference>
<reference evidence="3" key="1">
    <citation type="journal article" date="2023" name="Mol. Phylogenet. Evol.">
        <title>Genome-scale phylogeny and comparative genomics of the fungal order Sordariales.</title>
        <authorList>
            <person name="Hensen N."/>
            <person name="Bonometti L."/>
            <person name="Westerberg I."/>
            <person name="Brannstrom I.O."/>
            <person name="Guillou S."/>
            <person name="Cros-Aarteil S."/>
            <person name="Calhoun S."/>
            <person name="Haridas S."/>
            <person name="Kuo A."/>
            <person name="Mondo S."/>
            <person name="Pangilinan J."/>
            <person name="Riley R."/>
            <person name="LaButti K."/>
            <person name="Andreopoulos B."/>
            <person name="Lipzen A."/>
            <person name="Chen C."/>
            <person name="Yan M."/>
            <person name="Daum C."/>
            <person name="Ng V."/>
            <person name="Clum A."/>
            <person name="Steindorff A."/>
            <person name="Ohm R.A."/>
            <person name="Martin F."/>
            <person name="Silar P."/>
            <person name="Natvig D.O."/>
            <person name="Lalanne C."/>
            <person name="Gautier V."/>
            <person name="Ament-Velasquez S.L."/>
            <person name="Kruys A."/>
            <person name="Hutchinson M.I."/>
            <person name="Powell A.J."/>
            <person name="Barry K."/>
            <person name="Miller A.N."/>
            <person name="Grigoriev I.V."/>
            <person name="Debuchy R."/>
            <person name="Gladieux P."/>
            <person name="Hiltunen Thoren M."/>
            <person name="Johannesson H."/>
        </authorList>
    </citation>
    <scope>NUCLEOTIDE SEQUENCE</scope>
    <source>
        <strain evidence="3">PSN293</strain>
    </source>
</reference>
<gene>
    <name evidence="3" type="ORF">QBC37DRAFT_288422</name>
</gene>
<accession>A0AAN7B4B1</accession>
<comment type="caution">
    <text evidence="3">The sequence shown here is derived from an EMBL/GenBank/DDBJ whole genome shotgun (WGS) entry which is preliminary data.</text>
</comment>
<keyword evidence="4" id="KW-1185">Reference proteome</keyword>
<feature type="chain" id="PRO_5042891081" description="WD-like domain-containing protein" evidence="1">
    <location>
        <begin position="19"/>
        <end position="139"/>
    </location>
</feature>
<dbReference type="InterPro" id="IPR046925">
    <property type="entry name" value="WD-like_fungi"/>
</dbReference>
<dbReference type="Proteomes" id="UP001301769">
    <property type="component" value="Unassembled WGS sequence"/>
</dbReference>
<evidence type="ECO:0000313" key="4">
    <source>
        <dbReference type="Proteomes" id="UP001301769"/>
    </source>
</evidence>
<reference evidence="3" key="2">
    <citation type="submission" date="2023-05" db="EMBL/GenBank/DDBJ databases">
        <authorList>
            <consortium name="Lawrence Berkeley National Laboratory"/>
            <person name="Steindorff A."/>
            <person name="Hensen N."/>
            <person name="Bonometti L."/>
            <person name="Westerberg I."/>
            <person name="Brannstrom I.O."/>
            <person name="Guillou S."/>
            <person name="Cros-Aarteil S."/>
            <person name="Calhoun S."/>
            <person name="Haridas S."/>
            <person name="Kuo A."/>
            <person name="Mondo S."/>
            <person name="Pangilinan J."/>
            <person name="Riley R."/>
            <person name="Labutti K."/>
            <person name="Andreopoulos B."/>
            <person name="Lipzen A."/>
            <person name="Chen C."/>
            <person name="Yanf M."/>
            <person name="Daum C."/>
            <person name="Ng V."/>
            <person name="Clum A."/>
            <person name="Ohm R."/>
            <person name="Martin F."/>
            <person name="Silar P."/>
            <person name="Natvig D."/>
            <person name="Lalanne C."/>
            <person name="Gautier V."/>
            <person name="Ament-Velasquez S.L."/>
            <person name="Kruys A."/>
            <person name="Hutchinson M.I."/>
            <person name="Powell A.J."/>
            <person name="Barry K."/>
            <person name="Miller A.N."/>
            <person name="Grigoriev I.V."/>
            <person name="Debuchy R."/>
            <person name="Gladieux P."/>
            <person name="Thoren M.H."/>
            <person name="Johannesson H."/>
        </authorList>
    </citation>
    <scope>NUCLEOTIDE SEQUENCE</scope>
    <source>
        <strain evidence="3">PSN293</strain>
    </source>
</reference>
<proteinExistence type="predicted"/>
<keyword evidence="1" id="KW-0732">Signal</keyword>
<evidence type="ECO:0000313" key="3">
    <source>
        <dbReference type="EMBL" id="KAK4212271.1"/>
    </source>
</evidence>
<sequence>MQLRNIILSALLAWPASAAAMDSSPENNMISKRVEDLECDIDHAPNRDDCEELKNRIQANMIQKSLQSSPRYIVYNSCYVSWSDAIVGQAPNLLPYIIRIQSNCQNNIDRSGIIKNISILGQLQKCAVCLSNRATGCSN</sequence>
<name>A0AAN7B4B1_9PEZI</name>
<protein>
    <recommendedName>
        <fullName evidence="2">WD-like domain-containing protein</fullName>
    </recommendedName>
</protein>
<dbReference type="EMBL" id="MU858131">
    <property type="protein sequence ID" value="KAK4212271.1"/>
    <property type="molecule type" value="Genomic_DNA"/>
</dbReference>
<feature type="signal peptide" evidence="1">
    <location>
        <begin position="1"/>
        <end position="18"/>
    </location>
</feature>
<feature type="domain" description="WD-like" evidence="2">
    <location>
        <begin position="24"/>
        <end position="137"/>
    </location>
</feature>
<dbReference type="AlphaFoldDB" id="A0AAN7B4B1"/>
<evidence type="ECO:0000256" key="1">
    <source>
        <dbReference type="SAM" id="SignalP"/>
    </source>
</evidence>
<organism evidence="3 4">
    <name type="scientific">Rhypophila decipiens</name>
    <dbReference type="NCBI Taxonomy" id="261697"/>
    <lineage>
        <taxon>Eukaryota</taxon>
        <taxon>Fungi</taxon>
        <taxon>Dikarya</taxon>
        <taxon>Ascomycota</taxon>
        <taxon>Pezizomycotina</taxon>
        <taxon>Sordariomycetes</taxon>
        <taxon>Sordariomycetidae</taxon>
        <taxon>Sordariales</taxon>
        <taxon>Naviculisporaceae</taxon>
        <taxon>Rhypophila</taxon>
    </lineage>
</organism>